<name>W1NV35_AMBTC</name>
<evidence type="ECO:0000313" key="2">
    <source>
        <dbReference type="Proteomes" id="UP000017836"/>
    </source>
</evidence>
<proteinExistence type="predicted"/>
<dbReference type="Gramene" id="ERN01497">
    <property type="protein sequence ID" value="ERN01497"/>
    <property type="gene ID" value="AMTR_s00002p00270210"/>
</dbReference>
<dbReference type="HOGENOM" id="CLU_2545626_0_0_1"/>
<organism evidence="1 2">
    <name type="scientific">Amborella trichopoda</name>
    <dbReference type="NCBI Taxonomy" id="13333"/>
    <lineage>
        <taxon>Eukaryota</taxon>
        <taxon>Viridiplantae</taxon>
        <taxon>Streptophyta</taxon>
        <taxon>Embryophyta</taxon>
        <taxon>Tracheophyta</taxon>
        <taxon>Spermatophyta</taxon>
        <taxon>Magnoliopsida</taxon>
        <taxon>Amborellales</taxon>
        <taxon>Amborellaceae</taxon>
        <taxon>Amborella</taxon>
    </lineage>
</organism>
<dbReference type="Proteomes" id="UP000017836">
    <property type="component" value="Unassembled WGS sequence"/>
</dbReference>
<reference evidence="2" key="1">
    <citation type="journal article" date="2013" name="Science">
        <title>The Amborella genome and the evolution of flowering plants.</title>
        <authorList>
            <consortium name="Amborella Genome Project"/>
        </authorList>
    </citation>
    <scope>NUCLEOTIDE SEQUENCE [LARGE SCALE GENOMIC DNA]</scope>
</reference>
<accession>W1NV35</accession>
<keyword evidence="2" id="KW-1185">Reference proteome</keyword>
<sequence>MSQAFQRLNNRSDTIYGSRVMTLENLFNKITIWSPRDATANATNLQSPTSELSLATLQTTMLRSITPKMEVATLEVTMSKMII</sequence>
<gene>
    <name evidence="1" type="ORF">AMTR_s00002p00270210</name>
</gene>
<evidence type="ECO:0000313" key="1">
    <source>
        <dbReference type="EMBL" id="ERN01497.1"/>
    </source>
</evidence>
<protein>
    <submittedName>
        <fullName evidence="1">Uncharacterized protein</fullName>
    </submittedName>
</protein>
<dbReference type="AlphaFoldDB" id="W1NV35"/>
<dbReference type="EMBL" id="KI394767">
    <property type="protein sequence ID" value="ERN01497.1"/>
    <property type="molecule type" value="Genomic_DNA"/>
</dbReference>